<keyword evidence="3" id="KW-0964">Secreted</keyword>
<evidence type="ECO:0000256" key="2">
    <source>
        <dbReference type="ARBA" id="ARBA00009127"/>
    </source>
</evidence>
<comment type="caution">
    <text evidence="5">The sequence shown here is derived from an EMBL/GenBank/DDBJ whole genome shotgun (WGS) entry which is preliminary data.</text>
</comment>
<comment type="subcellular location">
    <subcellularLocation>
        <location evidence="1">Secreted</location>
    </subcellularLocation>
</comment>
<organism evidence="5 6">
    <name type="scientific">Candidula unifasciata</name>
    <dbReference type="NCBI Taxonomy" id="100452"/>
    <lineage>
        <taxon>Eukaryota</taxon>
        <taxon>Metazoa</taxon>
        <taxon>Spiralia</taxon>
        <taxon>Lophotrochozoa</taxon>
        <taxon>Mollusca</taxon>
        <taxon>Gastropoda</taxon>
        <taxon>Heterobranchia</taxon>
        <taxon>Euthyneura</taxon>
        <taxon>Panpulmonata</taxon>
        <taxon>Eupulmonata</taxon>
        <taxon>Stylommatophora</taxon>
        <taxon>Helicina</taxon>
        <taxon>Helicoidea</taxon>
        <taxon>Geomitridae</taxon>
        <taxon>Candidula</taxon>
    </lineage>
</organism>
<dbReference type="InterPro" id="IPR011042">
    <property type="entry name" value="6-blade_b-propeller_TolB-like"/>
</dbReference>
<evidence type="ECO:0000256" key="3">
    <source>
        <dbReference type="ARBA" id="ARBA00022525"/>
    </source>
</evidence>
<evidence type="ECO:0000313" key="5">
    <source>
        <dbReference type="EMBL" id="CAG5126279.1"/>
    </source>
</evidence>
<keyword evidence="6" id="KW-1185">Reference proteome</keyword>
<dbReference type="SUPFAM" id="SSF63829">
    <property type="entry name" value="Calcium-dependent phosphotriesterase"/>
    <property type="match status" value="1"/>
</dbReference>
<comment type="similarity">
    <text evidence="2">Belongs to the major royal jelly protein family.</text>
</comment>
<dbReference type="AlphaFoldDB" id="A0A8S3ZAQ2"/>
<reference evidence="5" key="1">
    <citation type="submission" date="2021-04" db="EMBL/GenBank/DDBJ databases">
        <authorList>
            <consortium name="Molecular Ecology Group"/>
        </authorList>
    </citation>
    <scope>NUCLEOTIDE SEQUENCE</scope>
</reference>
<name>A0A8S3ZAQ2_9EUPU</name>
<dbReference type="PANTHER" id="PTHR10009:SF18">
    <property type="entry name" value="PROTEIN YELLOW-LIKE PROTEIN"/>
    <property type="match status" value="1"/>
</dbReference>
<feature type="chain" id="PRO_5035938791" evidence="4">
    <location>
        <begin position="24"/>
        <end position="444"/>
    </location>
</feature>
<dbReference type="PANTHER" id="PTHR10009">
    <property type="entry name" value="PROTEIN YELLOW-RELATED"/>
    <property type="match status" value="1"/>
</dbReference>
<proteinExistence type="inferred from homology"/>
<protein>
    <submittedName>
        <fullName evidence="5">Uncharacterized protein</fullName>
    </submittedName>
</protein>
<dbReference type="Pfam" id="PF03022">
    <property type="entry name" value="MRJP"/>
    <property type="match status" value="1"/>
</dbReference>
<dbReference type="Proteomes" id="UP000678393">
    <property type="component" value="Unassembled WGS sequence"/>
</dbReference>
<dbReference type="OrthoDB" id="9977471at2759"/>
<evidence type="ECO:0000256" key="4">
    <source>
        <dbReference type="SAM" id="SignalP"/>
    </source>
</evidence>
<dbReference type="InterPro" id="IPR017996">
    <property type="entry name" value="MRJP/yellow-related"/>
</dbReference>
<sequence length="444" mass="50304">MSQNIPLFSMLSCFLLLWCFTAAQNFGRAQLVYEWKWIDFDWPSAEDERNARSNGSFVPERNLFSGIKEYKGTIYISIPRRKWTAGQPVSLARVVTIDGLAKLRPYPNWTAQQQGDCAALQFVQSMEIDPNTGFMYVIDTGRVGLSLNLCPAKLVVYDLKIDTQIDLYEFPTHVVSNTSNFLNDIVLDYVNGQVRYAYITDTNDASIVVYDFHSRSSWKLKDPTMGMESNGTVITISGIQYNFPIALNGIAMSPDFKYVYYCSLGGYNLYQIPTETLRNPGTSNSNGIRLLGKKVSQTDGMIHGSKFLYYGAVGLNAVYFWNATKDMAEMNVGIGVVTLNTQTELIRNDSKLQWPSTFAFDDQGWLWIACNRLQVFWNADNPPDDGEAYMRIWKVYVNETGYLYQAHKIEQGKSDGSTLTSSTTDVDCFVFLSVMFLCCLKGYY</sequence>
<feature type="signal peptide" evidence="4">
    <location>
        <begin position="1"/>
        <end position="23"/>
    </location>
</feature>
<gene>
    <name evidence="5" type="ORF">CUNI_LOCUS11837</name>
</gene>
<dbReference type="Gene3D" id="2.120.10.30">
    <property type="entry name" value="TolB, C-terminal domain"/>
    <property type="match status" value="1"/>
</dbReference>
<evidence type="ECO:0000256" key="1">
    <source>
        <dbReference type="ARBA" id="ARBA00004613"/>
    </source>
</evidence>
<accession>A0A8S3ZAQ2</accession>
<dbReference type="GO" id="GO:0005576">
    <property type="term" value="C:extracellular region"/>
    <property type="evidence" value="ECO:0007669"/>
    <property type="project" value="UniProtKB-SubCell"/>
</dbReference>
<keyword evidence="4" id="KW-0732">Signal</keyword>
<dbReference type="EMBL" id="CAJHNH020002315">
    <property type="protein sequence ID" value="CAG5126279.1"/>
    <property type="molecule type" value="Genomic_DNA"/>
</dbReference>
<evidence type="ECO:0000313" key="6">
    <source>
        <dbReference type="Proteomes" id="UP000678393"/>
    </source>
</evidence>